<comment type="caution">
    <text evidence="1">The sequence shown here is derived from an EMBL/GenBank/DDBJ whole genome shotgun (WGS) entry which is preliminary data.</text>
</comment>
<name>A0A218Z8J4_9HELO</name>
<evidence type="ECO:0000313" key="1">
    <source>
        <dbReference type="EMBL" id="OWP03506.1"/>
    </source>
</evidence>
<protein>
    <submittedName>
        <fullName evidence="1">BTB/POZ domain containing protein</fullName>
    </submittedName>
</protein>
<dbReference type="PANTHER" id="PTHR47843:SF2">
    <property type="entry name" value="BTB DOMAIN-CONTAINING PROTEIN"/>
    <property type="match status" value="1"/>
</dbReference>
<dbReference type="EMBL" id="MZNU01000176">
    <property type="protein sequence ID" value="OWP03506.1"/>
    <property type="molecule type" value="Genomic_DNA"/>
</dbReference>
<dbReference type="InterPro" id="IPR011333">
    <property type="entry name" value="SKP1/BTB/POZ_sf"/>
</dbReference>
<proteinExistence type="predicted"/>
<evidence type="ECO:0000313" key="2">
    <source>
        <dbReference type="Proteomes" id="UP000242519"/>
    </source>
</evidence>
<dbReference type="Gene3D" id="3.30.710.10">
    <property type="entry name" value="Potassium Channel Kv1.1, Chain A"/>
    <property type="match status" value="1"/>
</dbReference>
<gene>
    <name evidence="1" type="ORF">B2J93_7524</name>
</gene>
<keyword evidence="2" id="KW-1185">Reference proteome</keyword>
<accession>A0A218Z8J4</accession>
<dbReference type="PANTHER" id="PTHR47843">
    <property type="entry name" value="BTB DOMAIN-CONTAINING PROTEIN-RELATED"/>
    <property type="match status" value="1"/>
</dbReference>
<dbReference type="AlphaFoldDB" id="A0A218Z8J4"/>
<organism evidence="1 2">
    <name type="scientific">Diplocarpon coronariae</name>
    <dbReference type="NCBI Taxonomy" id="2795749"/>
    <lineage>
        <taxon>Eukaryota</taxon>
        <taxon>Fungi</taxon>
        <taxon>Dikarya</taxon>
        <taxon>Ascomycota</taxon>
        <taxon>Pezizomycotina</taxon>
        <taxon>Leotiomycetes</taxon>
        <taxon>Helotiales</taxon>
        <taxon>Drepanopezizaceae</taxon>
        <taxon>Diplocarpon</taxon>
    </lineage>
</organism>
<dbReference type="Proteomes" id="UP000242519">
    <property type="component" value="Unassembled WGS sequence"/>
</dbReference>
<dbReference type="OrthoDB" id="194443at2759"/>
<reference evidence="1 2" key="1">
    <citation type="submission" date="2017-04" db="EMBL/GenBank/DDBJ databases">
        <title>Draft genome sequence of Marssonina coronaria NL1: causal agent of apple blotch.</title>
        <authorList>
            <person name="Cheng Q."/>
        </authorList>
    </citation>
    <scope>NUCLEOTIDE SEQUENCE [LARGE SCALE GENOMIC DNA]</scope>
    <source>
        <strain evidence="1 2">NL1</strain>
    </source>
</reference>
<dbReference type="InParanoid" id="A0A218Z8J4"/>
<sequence length="284" mass="32060">MVFFSCPSDSGNSDEGSEVLTLPKSQQLSIATAPQFSFDLQPGEDKAQILVGLRDSGQRSFYPHAALVLKKAPFLSGMLARQLETSHIATLPNDDPDTFERFTRWLYDPDSLRSVEEKSFIEDFPSLYILAERYHIQALADNVMDAFVARLRVSSETISMDWIQQAYENTKSSSKVRLLGIRCYVYTLVEYRALEEFDAEALVPKGPKSREIMADILRLIRAICGKEERLYGQSLISPPLHAPACDYHQHTEEEECPNLTGRLITGSWTSLSIEGRESEEPVED</sequence>